<gene>
    <name evidence="1" type="ORF">HMPREF1983_01352</name>
</gene>
<keyword evidence="2" id="KW-1185">Reference proteome</keyword>
<protein>
    <submittedName>
        <fullName evidence="1">Uncharacterized protein</fullName>
    </submittedName>
</protein>
<dbReference type="EMBL" id="AWVP01000090">
    <property type="protein sequence ID" value="ERK56436.1"/>
    <property type="molecule type" value="Genomic_DNA"/>
</dbReference>
<organism evidence="1 2">
    <name type="scientific">Gemella bergeri ATCC 700627</name>
    <dbReference type="NCBI Taxonomy" id="1321820"/>
    <lineage>
        <taxon>Bacteria</taxon>
        <taxon>Bacillati</taxon>
        <taxon>Bacillota</taxon>
        <taxon>Bacilli</taxon>
        <taxon>Bacillales</taxon>
        <taxon>Gemellaceae</taxon>
        <taxon>Gemella</taxon>
    </lineage>
</organism>
<reference evidence="1 2" key="1">
    <citation type="submission" date="2013-08" db="EMBL/GenBank/DDBJ databases">
        <authorList>
            <person name="Weinstock G."/>
            <person name="Sodergren E."/>
            <person name="Wylie T."/>
            <person name="Fulton L."/>
            <person name="Fulton R."/>
            <person name="Fronick C."/>
            <person name="O'Laughlin M."/>
            <person name="Godfrey J."/>
            <person name="Miner T."/>
            <person name="Herter B."/>
            <person name="Appelbaum E."/>
            <person name="Cordes M."/>
            <person name="Lek S."/>
            <person name="Wollam A."/>
            <person name="Pepin K.H."/>
            <person name="Palsikar V.B."/>
            <person name="Mitreva M."/>
            <person name="Wilson R.K."/>
        </authorList>
    </citation>
    <scope>NUCLEOTIDE SEQUENCE [LARGE SCALE GENOMIC DNA]</scope>
    <source>
        <strain evidence="1 2">ATCC 700627</strain>
    </source>
</reference>
<evidence type="ECO:0000313" key="2">
    <source>
        <dbReference type="Proteomes" id="UP000016637"/>
    </source>
</evidence>
<comment type="caution">
    <text evidence="1">The sequence shown here is derived from an EMBL/GenBank/DDBJ whole genome shotgun (WGS) entry which is preliminary data.</text>
</comment>
<accession>U2QIY6</accession>
<dbReference type="Proteomes" id="UP000016637">
    <property type="component" value="Unassembled WGS sequence"/>
</dbReference>
<dbReference type="InterPro" id="IPR046720">
    <property type="entry name" value="DUF6612"/>
</dbReference>
<dbReference type="HOGENOM" id="CLU_091300_0_0_9"/>
<dbReference type="PATRIC" id="fig|1321820.3.peg.1310"/>
<evidence type="ECO:0000313" key="1">
    <source>
        <dbReference type="EMBL" id="ERK56436.1"/>
    </source>
</evidence>
<dbReference type="AlphaFoldDB" id="U2QIY6"/>
<name>U2QIY6_9BACL</name>
<dbReference type="eggNOG" id="ENOG50330D2">
    <property type="taxonomic scope" value="Bacteria"/>
</dbReference>
<sequence>MLQFNKSAENILNKTADTAKSIKNTDFVSTNVSEIVNGEQTHKVDSKISGSIIFEPFTLKTISETKSQNITQKSELYVKDNVIYTKSSGQNSWIKNSNDNVTSQFQNLKNIAYSEKIFEFYKKLAKDFQVTEENGNYVLTYSGSGEQFKELMVEIVNSASGSQQVDTNTFNDVNFKNVSIRYVITKKFIPVDVETTMDLEIKNNIGSAMKLTQKISYTNVNNVSDISLPNDVKNATELKTD</sequence>
<proteinExistence type="predicted"/>
<dbReference type="Pfam" id="PF20316">
    <property type="entry name" value="DUF6612"/>
    <property type="match status" value="1"/>
</dbReference>